<organism evidence="3 4">
    <name type="scientific">Roseibacillus persicicus</name>
    <dbReference type="NCBI Taxonomy" id="454148"/>
    <lineage>
        <taxon>Bacteria</taxon>
        <taxon>Pseudomonadati</taxon>
        <taxon>Verrucomicrobiota</taxon>
        <taxon>Verrucomicrobiia</taxon>
        <taxon>Verrucomicrobiales</taxon>
        <taxon>Verrucomicrobiaceae</taxon>
        <taxon>Roseibacillus</taxon>
    </lineage>
</organism>
<dbReference type="SUPFAM" id="SSF56935">
    <property type="entry name" value="Porins"/>
    <property type="match status" value="2"/>
</dbReference>
<keyword evidence="2" id="KW-0732">Signal</keyword>
<name>A0A918TSR8_9BACT</name>
<dbReference type="EMBL" id="BMXI01000014">
    <property type="protein sequence ID" value="GHC61298.1"/>
    <property type="molecule type" value="Genomic_DNA"/>
</dbReference>
<proteinExistence type="predicted"/>
<evidence type="ECO:0008006" key="5">
    <source>
        <dbReference type="Google" id="ProtNLM"/>
    </source>
</evidence>
<accession>A0A918TSR8</accession>
<evidence type="ECO:0000313" key="3">
    <source>
        <dbReference type="EMBL" id="GHC61298.1"/>
    </source>
</evidence>
<dbReference type="Proteomes" id="UP000644507">
    <property type="component" value="Unassembled WGS sequence"/>
</dbReference>
<reference evidence="3" key="1">
    <citation type="journal article" date="2014" name="Int. J. Syst. Evol. Microbiol.">
        <title>Complete genome sequence of Corynebacterium casei LMG S-19264T (=DSM 44701T), isolated from a smear-ripened cheese.</title>
        <authorList>
            <consortium name="US DOE Joint Genome Institute (JGI-PGF)"/>
            <person name="Walter F."/>
            <person name="Albersmeier A."/>
            <person name="Kalinowski J."/>
            <person name="Ruckert C."/>
        </authorList>
    </citation>
    <scope>NUCLEOTIDE SEQUENCE</scope>
    <source>
        <strain evidence="3">KCTC 12988</strain>
    </source>
</reference>
<feature type="region of interest" description="Disordered" evidence="1">
    <location>
        <begin position="85"/>
        <end position="105"/>
    </location>
</feature>
<evidence type="ECO:0000256" key="2">
    <source>
        <dbReference type="SAM" id="SignalP"/>
    </source>
</evidence>
<evidence type="ECO:0000313" key="4">
    <source>
        <dbReference type="Proteomes" id="UP000644507"/>
    </source>
</evidence>
<dbReference type="AlphaFoldDB" id="A0A918TSR8"/>
<reference evidence="3" key="2">
    <citation type="submission" date="2020-09" db="EMBL/GenBank/DDBJ databases">
        <authorList>
            <person name="Sun Q."/>
            <person name="Kim S."/>
        </authorList>
    </citation>
    <scope>NUCLEOTIDE SEQUENCE</scope>
    <source>
        <strain evidence="3">KCTC 12988</strain>
    </source>
</reference>
<protein>
    <recommendedName>
        <fullName evidence="5">Outer membrane protein beta-barrel domain-containing protein</fullName>
    </recommendedName>
</protein>
<feature type="region of interest" description="Disordered" evidence="1">
    <location>
        <begin position="28"/>
        <end position="56"/>
    </location>
</feature>
<sequence>MLQKMFPVLAAGVGLGFPAHAQNFLPAPGEGVPAEASEASSEIPVPETDSAESIEAENLTEEPLEEVPLEEPVVTPVDPVPVVQQATSQENSSASVAQSGELLPGGSNGDFSREGWIFGIAANVGYDSNILQDEDDEQSDFLLNFAPTINFSSAPPGGAETIFEFSYSPIVRAYLENESQNAFDQLGGASLNYRGPIAQFSNILFLSQITQADRFADGRTQNRQISYVGKGEYQFSEKTSLAIGLGWGSFESDSFSLSDVDTTFASLTAYWAFTPLLRVGPSVRYAKTDSTNLGVTESTSFVLDMSYDATGLLDLSAFAGFESVDFSGIGGGESGPAFGIAADYQAPNRPWSLQAELTYQSVQQINSPTDRGGGNGEARVGASVSANYDLSEYTKLKLLARYGTFPSPDSVGLLINDFDVTLGLSHNFGSWILSGGVSYGLASYESVGPTSTTREDLTTGSLFLKHRTTAISDQLIWDNSVRLSTSAGDRDWNRVQLTSGLSIDF</sequence>
<feature type="compositionally biased region" description="Polar residues" evidence="1">
    <location>
        <begin position="85"/>
        <end position="98"/>
    </location>
</feature>
<comment type="caution">
    <text evidence="3">The sequence shown here is derived from an EMBL/GenBank/DDBJ whole genome shotgun (WGS) entry which is preliminary data.</text>
</comment>
<feature type="chain" id="PRO_5037064747" description="Outer membrane protein beta-barrel domain-containing protein" evidence="2">
    <location>
        <begin position="22"/>
        <end position="505"/>
    </location>
</feature>
<keyword evidence="4" id="KW-1185">Reference proteome</keyword>
<feature type="signal peptide" evidence="2">
    <location>
        <begin position="1"/>
        <end position="21"/>
    </location>
</feature>
<gene>
    <name evidence="3" type="ORF">GCM10007100_30750</name>
</gene>
<evidence type="ECO:0000256" key="1">
    <source>
        <dbReference type="SAM" id="MobiDB-lite"/>
    </source>
</evidence>